<accession>A0ABR8AJN4</accession>
<dbReference type="Proteomes" id="UP000658514">
    <property type="component" value="Unassembled WGS sequence"/>
</dbReference>
<sequence>MSDQSKSKKGSFMAAALEQKSMHYHPDFSQYLEIGIFPDFSNPNF</sequence>
<proteinExistence type="predicted"/>
<reference evidence="1 2" key="1">
    <citation type="journal article" date="2020" name="ISME J.">
        <title>Comparative genomics reveals insights into cyanobacterial evolution and habitat adaptation.</title>
        <authorList>
            <person name="Chen M.Y."/>
            <person name="Teng W.K."/>
            <person name="Zhao L."/>
            <person name="Hu C.X."/>
            <person name="Zhou Y.K."/>
            <person name="Han B.P."/>
            <person name="Song L.R."/>
            <person name="Shu W.S."/>
        </authorList>
    </citation>
    <scope>NUCLEOTIDE SEQUENCE [LARGE SCALE GENOMIC DNA]</scope>
    <source>
        <strain evidence="1 2">FACHB-288</strain>
    </source>
</reference>
<comment type="caution">
    <text evidence="1">The sequence shown here is derived from an EMBL/GenBank/DDBJ whole genome shotgun (WGS) entry which is preliminary data.</text>
</comment>
<evidence type="ECO:0000313" key="1">
    <source>
        <dbReference type="EMBL" id="MBD2200176.1"/>
    </source>
</evidence>
<name>A0ABR8AJN4_9CYAN</name>
<organism evidence="1 2">
    <name type="scientific">Calothrix parietina FACHB-288</name>
    <dbReference type="NCBI Taxonomy" id="2692896"/>
    <lineage>
        <taxon>Bacteria</taxon>
        <taxon>Bacillati</taxon>
        <taxon>Cyanobacteriota</taxon>
        <taxon>Cyanophyceae</taxon>
        <taxon>Nostocales</taxon>
        <taxon>Calotrichaceae</taxon>
        <taxon>Calothrix</taxon>
    </lineage>
</organism>
<keyword evidence="2" id="KW-1185">Reference proteome</keyword>
<gene>
    <name evidence="1" type="ORF">H6G24_32715</name>
</gene>
<dbReference type="EMBL" id="JACJQH010000079">
    <property type="protein sequence ID" value="MBD2200176.1"/>
    <property type="molecule type" value="Genomic_DNA"/>
</dbReference>
<dbReference type="RefSeq" id="WP_190550758.1">
    <property type="nucleotide sequence ID" value="NZ_CAWPNO010000116.1"/>
</dbReference>
<protein>
    <submittedName>
        <fullName evidence="1">Uncharacterized protein</fullName>
    </submittedName>
</protein>
<evidence type="ECO:0000313" key="2">
    <source>
        <dbReference type="Proteomes" id="UP000658514"/>
    </source>
</evidence>